<reference evidence="3 4" key="1">
    <citation type="submission" date="2024-02" db="EMBL/GenBank/DDBJ databases">
        <title>Microbulbifer aestuariivivens NBRC 112533.</title>
        <authorList>
            <person name="Ichikawa N."/>
            <person name="Katano-Makiyama Y."/>
            <person name="Hidaka K."/>
        </authorList>
    </citation>
    <scope>NUCLEOTIDE SEQUENCE [LARGE SCALE GENOMIC DNA]</scope>
    <source>
        <strain evidence="3 4">NBRC 112533</strain>
    </source>
</reference>
<evidence type="ECO:0000313" key="3">
    <source>
        <dbReference type="EMBL" id="GAA5525247.1"/>
    </source>
</evidence>
<organism evidence="3 4">
    <name type="scientific">Microbulbifer aestuariivivens</name>
    <dbReference type="NCBI Taxonomy" id="1908308"/>
    <lineage>
        <taxon>Bacteria</taxon>
        <taxon>Pseudomonadati</taxon>
        <taxon>Pseudomonadota</taxon>
        <taxon>Gammaproteobacteria</taxon>
        <taxon>Cellvibrionales</taxon>
        <taxon>Microbulbiferaceae</taxon>
        <taxon>Microbulbifer</taxon>
    </lineage>
</organism>
<gene>
    <name evidence="3" type="ORF">Maes01_01812</name>
</gene>
<dbReference type="Gene3D" id="1.10.260.40">
    <property type="entry name" value="lambda repressor-like DNA-binding domains"/>
    <property type="match status" value="1"/>
</dbReference>
<comment type="caution">
    <text evidence="3">The sequence shown here is derived from an EMBL/GenBank/DDBJ whole genome shotgun (WGS) entry which is preliminary data.</text>
</comment>
<name>A0ABP9WPX0_9GAMM</name>
<dbReference type="EMBL" id="BAABRT010000013">
    <property type="protein sequence ID" value="GAA5525247.1"/>
    <property type="molecule type" value="Genomic_DNA"/>
</dbReference>
<sequence>MAGRDRVSECYSNPKYSESGKAKPSLEVLEKIGLTLHVSLDWLVFGEDLRGPDDALKLQFEAVSQFDEEDKQTAQNVLEGLILKHQAKQPMQRQSATKKP</sequence>
<feature type="domain" description="HTH cro/C1-type" evidence="2">
    <location>
        <begin position="18"/>
        <end position="43"/>
    </location>
</feature>
<accession>A0ABP9WPX0</accession>
<dbReference type="InterPro" id="IPR010982">
    <property type="entry name" value="Lambda_DNA-bd_dom_sf"/>
</dbReference>
<keyword evidence="4" id="KW-1185">Reference proteome</keyword>
<dbReference type="Proteomes" id="UP001408594">
    <property type="component" value="Unassembled WGS sequence"/>
</dbReference>
<evidence type="ECO:0000313" key="4">
    <source>
        <dbReference type="Proteomes" id="UP001408594"/>
    </source>
</evidence>
<proteinExistence type="predicted"/>
<evidence type="ECO:0000259" key="2">
    <source>
        <dbReference type="PROSITE" id="PS50943"/>
    </source>
</evidence>
<dbReference type="InterPro" id="IPR001387">
    <property type="entry name" value="Cro/C1-type_HTH"/>
</dbReference>
<dbReference type="CDD" id="cd00093">
    <property type="entry name" value="HTH_XRE"/>
    <property type="match status" value="1"/>
</dbReference>
<feature type="region of interest" description="Disordered" evidence="1">
    <location>
        <begin position="1"/>
        <end position="22"/>
    </location>
</feature>
<protein>
    <recommendedName>
        <fullName evidence="2">HTH cro/C1-type domain-containing protein</fullName>
    </recommendedName>
</protein>
<evidence type="ECO:0000256" key="1">
    <source>
        <dbReference type="SAM" id="MobiDB-lite"/>
    </source>
</evidence>
<dbReference type="PROSITE" id="PS50943">
    <property type="entry name" value="HTH_CROC1"/>
    <property type="match status" value="1"/>
</dbReference>